<feature type="chain" id="PRO_5035681444" evidence="2">
    <location>
        <begin position="28"/>
        <end position="166"/>
    </location>
</feature>
<dbReference type="AlphaFoldDB" id="A0A811K122"/>
<evidence type="ECO:0000256" key="1">
    <source>
        <dbReference type="SAM" id="MobiDB-lite"/>
    </source>
</evidence>
<gene>
    <name evidence="3" type="ORF">BOKJ2_LOCUS2753</name>
</gene>
<dbReference type="EMBL" id="CAJFCW020000002">
    <property type="protein sequence ID" value="CAG9089624.1"/>
    <property type="molecule type" value="Genomic_DNA"/>
</dbReference>
<dbReference type="Proteomes" id="UP000614601">
    <property type="component" value="Unassembled WGS sequence"/>
</dbReference>
<dbReference type="Proteomes" id="UP000783686">
    <property type="component" value="Unassembled WGS sequence"/>
</dbReference>
<dbReference type="OrthoDB" id="10552548at2759"/>
<reference evidence="3" key="1">
    <citation type="submission" date="2020-09" db="EMBL/GenBank/DDBJ databases">
        <authorList>
            <person name="Kikuchi T."/>
        </authorList>
    </citation>
    <scope>NUCLEOTIDE SEQUENCE</scope>
    <source>
        <strain evidence="3">SH1</strain>
    </source>
</reference>
<name>A0A811K122_9BILA</name>
<keyword evidence="4" id="KW-1185">Reference proteome</keyword>
<organism evidence="3 4">
    <name type="scientific">Bursaphelenchus okinawaensis</name>
    <dbReference type="NCBI Taxonomy" id="465554"/>
    <lineage>
        <taxon>Eukaryota</taxon>
        <taxon>Metazoa</taxon>
        <taxon>Ecdysozoa</taxon>
        <taxon>Nematoda</taxon>
        <taxon>Chromadorea</taxon>
        <taxon>Rhabditida</taxon>
        <taxon>Tylenchina</taxon>
        <taxon>Tylenchomorpha</taxon>
        <taxon>Aphelenchoidea</taxon>
        <taxon>Aphelenchoididae</taxon>
        <taxon>Bursaphelenchus</taxon>
    </lineage>
</organism>
<accession>A0A811K122</accession>
<evidence type="ECO:0000313" key="4">
    <source>
        <dbReference type="Proteomes" id="UP000614601"/>
    </source>
</evidence>
<evidence type="ECO:0000256" key="2">
    <source>
        <dbReference type="SAM" id="SignalP"/>
    </source>
</evidence>
<keyword evidence="2" id="KW-0732">Signal</keyword>
<proteinExistence type="predicted"/>
<feature type="region of interest" description="Disordered" evidence="1">
    <location>
        <begin position="103"/>
        <end position="151"/>
    </location>
</feature>
<evidence type="ECO:0000313" key="3">
    <source>
        <dbReference type="EMBL" id="CAD5209570.1"/>
    </source>
</evidence>
<feature type="compositionally biased region" description="Polar residues" evidence="1">
    <location>
        <begin position="103"/>
        <end position="120"/>
    </location>
</feature>
<sequence>MQFPVSQVTTIFCLTVLLSAFTKSVESRSVHRRHTPERMIRESSALKELKDLVKQCNSEKMSKALRNPNIFSQEFQLLRRCLTLLQILRPENDVDISNEISVESSTMSEADQLEQQVPTSEDSEVEARSESQVESKPVSTISETAPSNVAKTPRATMQRINDLIFV</sequence>
<feature type="compositionally biased region" description="Polar residues" evidence="1">
    <location>
        <begin position="134"/>
        <end position="150"/>
    </location>
</feature>
<comment type="caution">
    <text evidence="3">The sequence shown here is derived from an EMBL/GenBank/DDBJ whole genome shotgun (WGS) entry which is preliminary data.</text>
</comment>
<protein>
    <submittedName>
        <fullName evidence="3">Uncharacterized protein</fullName>
    </submittedName>
</protein>
<dbReference type="EMBL" id="CAJFDH010000002">
    <property type="protein sequence ID" value="CAD5209570.1"/>
    <property type="molecule type" value="Genomic_DNA"/>
</dbReference>
<feature type="signal peptide" evidence="2">
    <location>
        <begin position="1"/>
        <end position="27"/>
    </location>
</feature>